<feature type="transmembrane region" description="Helical" evidence="8">
    <location>
        <begin position="133"/>
        <end position="166"/>
    </location>
</feature>
<dbReference type="Pfam" id="PF01925">
    <property type="entry name" value="TauE"/>
    <property type="match status" value="1"/>
</dbReference>
<dbReference type="AlphaFoldDB" id="A0A6J4PHI4"/>
<keyword evidence="4 8" id="KW-1003">Cell membrane</keyword>
<dbReference type="EMBL" id="CADCUO010000221">
    <property type="protein sequence ID" value="CAA9415644.1"/>
    <property type="molecule type" value="Genomic_DNA"/>
</dbReference>
<dbReference type="GO" id="GO:0005886">
    <property type="term" value="C:plasma membrane"/>
    <property type="evidence" value="ECO:0007669"/>
    <property type="project" value="UniProtKB-SubCell"/>
</dbReference>
<evidence type="ECO:0000256" key="6">
    <source>
        <dbReference type="ARBA" id="ARBA00022989"/>
    </source>
</evidence>
<evidence type="ECO:0000313" key="9">
    <source>
        <dbReference type="EMBL" id="CAA9415644.1"/>
    </source>
</evidence>
<name>A0A6J4PHI4_9ACTN</name>
<accession>A0A6J4PHI4</accession>
<comment type="similarity">
    <text evidence="2 8">Belongs to the 4-toluene sulfonate uptake permease (TSUP) (TC 2.A.102) family.</text>
</comment>
<evidence type="ECO:0000256" key="1">
    <source>
        <dbReference type="ARBA" id="ARBA00004651"/>
    </source>
</evidence>
<feature type="transmembrane region" description="Helical" evidence="8">
    <location>
        <begin position="74"/>
        <end position="97"/>
    </location>
</feature>
<dbReference type="PANTHER" id="PTHR30269:SF0">
    <property type="entry name" value="MEMBRANE TRANSPORTER PROTEIN YFCA-RELATED"/>
    <property type="match status" value="1"/>
</dbReference>
<comment type="subcellular location">
    <subcellularLocation>
        <location evidence="1 8">Cell membrane</location>
        <topology evidence="1 8">Multi-pass membrane protein</topology>
    </subcellularLocation>
</comment>
<feature type="transmembrane region" description="Helical" evidence="8">
    <location>
        <begin position="203"/>
        <end position="221"/>
    </location>
</feature>
<evidence type="ECO:0000256" key="7">
    <source>
        <dbReference type="ARBA" id="ARBA00023136"/>
    </source>
</evidence>
<evidence type="ECO:0000256" key="8">
    <source>
        <dbReference type="RuleBase" id="RU363041"/>
    </source>
</evidence>
<keyword evidence="7 8" id="KW-0472">Membrane</keyword>
<organism evidence="9">
    <name type="scientific">uncultured Propionibacteriaceae bacterium</name>
    <dbReference type="NCBI Taxonomy" id="257457"/>
    <lineage>
        <taxon>Bacteria</taxon>
        <taxon>Bacillati</taxon>
        <taxon>Actinomycetota</taxon>
        <taxon>Actinomycetes</taxon>
        <taxon>Propionibacteriales</taxon>
        <taxon>Propionibacteriaceae</taxon>
        <taxon>environmental samples</taxon>
    </lineage>
</organism>
<evidence type="ECO:0000256" key="4">
    <source>
        <dbReference type="ARBA" id="ARBA00022475"/>
    </source>
</evidence>
<reference evidence="9" key="1">
    <citation type="submission" date="2020-02" db="EMBL/GenBank/DDBJ databases">
        <authorList>
            <person name="Meier V. D."/>
        </authorList>
    </citation>
    <scope>NUCLEOTIDE SEQUENCE</scope>
    <source>
        <strain evidence="9">AVDCRST_MAG75</strain>
    </source>
</reference>
<gene>
    <name evidence="9" type="ORF">AVDCRST_MAG75-3078</name>
</gene>
<evidence type="ECO:0000256" key="2">
    <source>
        <dbReference type="ARBA" id="ARBA00009142"/>
    </source>
</evidence>
<proteinExistence type="inferred from homology"/>
<keyword evidence="6 8" id="KW-1133">Transmembrane helix</keyword>
<dbReference type="InterPro" id="IPR052017">
    <property type="entry name" value="TSUP"/>
</dbReference>
<feature type="transmembrane region" description="Helical" evidence="8">
    <location>
        <begin position="42"/>
        <end position="62"/>
    </location>
</feature>
<keyword evidence="5 8" id="KW-0812">Transmembrane</keyword>
<dbReference type="InterPro" id="IPR002781">
    <property type="entry name" value="TM_pro_TauE-like"/>
</dbReference>
<feature type="transmembrane region" description="Helical" evidence="8">
    <location>
        <begin position="103"/>
        <end position="121"/>
    </location>
</feature>
<evidence type="ECO:0000256" key="5">
    <source>
        <dbReference type="ARBA" id="ARBA00022692"/>
    </source>
</evidence>
<feature type="transmembrane region" description="Helical" evidence="8">
    <location>
        <begin position="7"/>
        <end position="30"/>
    </location>
</feature>
<feature type="transmembrane region" description="Helical" evidence="8">
    <location>
        <begin position="227"/>
        <end position="246"/>
    </location>
</feature>
<keyword evidence="3" id="KW-0813">Transport</keyword>
<dbReference type="PANTHER" id="PTHR30269">
    <property type="entry name" value="TRANSMEMBRANE PROTEIN YFCA"/>
    <property type="match status" value="1"/>
</dbReference>
<protein>
    <recommendedName>
        <fullName evidence="8">Probable membrane transporter protein</fullName>
    </recommendedName>
</protein>
<feature type="transmembrane region" description="Helical" evidence="8">
    <location>
        <begin position="178"/>
        <end position="196"/>
    </location>
</feature>
<sequence length="248" mass="25512">MDWAEIAILLVAGIGTGMIGYGAGLASLVSFPTLLALGLPPLTANITNTVALLGTTAGGLISAQPDLVGQRGRVVKFGIAGAIGGVVGAALLLSQPAETFEQIVPWLVAFASVVLMLRPWLRSLHADRIREHHVAVPVLIGLIAVYGGYFGAAAGVLIVATLGAVMHDVYARVNALRSVILGTANLGATVVFVIVTPIEWLRVAPLAVGCVLGASVAPPVIRRIPETPLRMTIGIAGLGLATVLFLDR</sequence>
<evidence type="ECO:0000256" key="3">
    <source>
        <dbReference type="ARBA" id="ARBA00022448"/>
    </source>
</evidence>